<feature type="domain" description="Leucyl-tRNA synthetase editing" evidence="9">
    <location>
        <begin position="2"/>
        <end position="131"/>
    </location>
</feature>
<dbReference type="GO" id="GO:0005829">
    <property type="term" value="C:cytosol"/>
    <property type="evidence" value="ECO:0007669"/>
    <property type="project" value="TreeGrafter"/>
</dbReference>
<keyword evidence="4" id="KW-0547">Nucleotide-binding</keyword>
<evidence type="ECO:0000256" key="4">
    <source>
        <dbReference type="ARBA" id="ARBA00022741"/>
    </source>
</evidence>
<dbReference type="InterPro" id="IPR025709">
    <property type="entry name" value="Leu_tRNA-synth_edit"/>
</dbReference>
<evidence type="ECO:0000313" key="10">
    <source>
        <dbReference type="EMBL" id="GAG23972.1"/>
    </source>
</evidence>
<feature type="domain" description="Aminoacyl-tRNA synthetase class Ia" evidence="8">
    <location>
        <begin position="142"/>
        <end position="243"/>
    </location>
</feature>
<evidence type="ECO:0000256" key="3">
    <source>
        <dbReference type="ARBA" id="ARBA00022598"/>
    </source>
</evidence>
<evidence type="ECO:0000256" key="5">
    <source>
        <dbReference type="ARBA" id="ARBA00022840"/>
    </source>
</evidence>
<evidence type="ECO:0000256" key="7">
    <source>
        <dbReference type="ARBA" id="ARBA00023146"/>
    </source>
</evidence>
<dbReference type="InterPro" id="IPR014729">
    <property type="entry name" value="Rossmann-like_a/b/a_fold"/>
</dbReference>
<evidence type="ECO:0000256" key="2">
    <source>
        <dbReference type="ARBA" id="ARBA00013164"/>
    </source>
</evidence>
<dbReference type="InterPro" id="IPR009008">
    <property type="entry name" value="Val/Leu/Ile-tRNA-synth_edit"/>
</dbReference>
<dbReference type="EC" id="6.1.1.4" evidence="2"/>
<dbReference type="Gene3D" id="3.40.50.620">
    <property type="entry name" value="HUPs"/>
    <property type="match status" value="1"/>
</dbReference>
<organism evidence="10">
    <name type="scientific">marine sediment metagenome</name>
    <dbReference type="NCBI Taxonomy" id="412755"/>
    <lineage>
        <taxon>unclassified sequences</taxon>
        <taxon>metagenomes</taxon>
        <taxon>ecological metagenomes</taxon>
    </lineage>
</organism>
<keyword evidence="6" id="KW-0648">Protein biosynthesis</keyword>
<dbReference type="GO" id="GO:0006429">
    <property type="term" value="P:leucyl-tRNA aminoacylation"/>
    <property type="evidence" value="ECO:0007669"/>
    <property type="project" value="InterPro"/>
</dbReference>
<sequence length="258" mass="29968">KQKQVVENFIKKIKTISEKNLEELEKEGAFTGSYATNPLTNEKIPVYTGNFVLAEYGSGMVMAVPAHDQRDFEFAKKYKIPIKVVIQPKDYELDPNKIQRAYTDDGKLVNSNQFNNMNNKEAIQEITKYLEKKKLGKSTIQYKLRDWLISRQRYWGTPIPIIYCDKCGIVPVPEKDLPVKLPENVKFGKGNPLLTNKEFINTKCPKCKSKAKRETDTMDTFVDSSWYFLRYCDPKNNKQPFSKEKIKYYMPVDQYIGG</sequence>
<name>X0WL96_9ZZZZ</name>
<dbReference type="Pfam" id="PF00133">
    <property type="entry name" value="tRNA-synt_1"/>
    <property type="match status" value="1"/>
</dbReference>
<feature type="non-terminal residue" evidence="10">
    <location>
        <position position="258"/>
    </location>
</feature>
<keyword evidence="7" id="KW-0030">Aminoacyl-tRNA synthetase</keyword>
<comment type="caution">
    <text evidence="10">The sequence shown here is derived from an EMBL/GenBank/DDBJ whole genome shotgun (WGS) entry which is preliminary data.</text>
</comment>
<evidence type="ECO:0000259" key="9">
    <source>
        <dbReference type="Pfam" id="PF13603"/>
    </source>
</evidence>
<dbReference type="PANTHER" id="PTHR43740">
    <property type="entry name" value="LEUCYL-TRNA SYNTHETASE"/>
    <property type="match status" value="1"/>
</dbReference>
<keyword evidence="3" id="KW-0436">Ligase</keyword>
<dbReference type="InterPro" id="IPR002300">
    <property type="entry name" value="aa-tRNA-synth_Ia"/>
</dbReference>
<dbReference type="PANTHER" id="PTHR43740:SF2">
    <property type="entry name" value="LEUCINE--TRNA LIGASE, MITOCHONDRIAL"/>
    <property type="match status" value="1"/>
</dbReference>
<reference evidence="10" key="1">
    <citation type="journal article" date="2014" name="Front. Microbiol.">
        <title>High frequency of phylogenetically diverse reductive dehalogenase-homologous genes in deep subseafloor sedimentary metagenomes.</title>
        <authorList>
            <person name="Kawai M."/>
            <person name="Futagami T."/>
            <person name="Toyoda A."/>
            <person name="Takaki Y."/>
            <person name="Nishi S."/>
            <person name="Hori S."/>
            <person name="Arai W."/>
            <person name="Tsubouchi T."/>
            <person name="Morono Y."/>
            <person name="Uchiyama I."/>
            <person name="Ito T."/>
            <person name="Fujiyama A."/>
            <person name="Inagaki F."/>
            <person name="Takami H."/>
        </authorList>
    </citation>
    <scope>NUCLEOTIDE SEQUENCE</scope>
    <source>
        <strain evidence="10">Expedition CK06-06</strain>
    </source>
</reference>
<dbReference type="AlphaFoldDB" id="X0WL96"/>
<dbReference type="GO" id="GO:0004823">
    <property type="term" value="F:leucine-tRNA ligase activity"/>
    <property type="evidence" value="ECO:0007669"/>
    <property type="project" value="UniProtKB-EC"/>
</dbReference>
<dbReference type="SUPFAM" id="SSF50677">
    <property type="entry name" value="ValRS/IleRS/LeuRS editing domain"/>
    <property type="match status" value="1"/>
</dbReference>
<keyword evidence="5" id="KW-0067">ATP-binding</keyword>
<evidence type="ECO:0000259" key="8">
    <source>
        <dbReference type="Pfam" id="PF00133"/>
    </source>
</evidence>
<dbReference type="GO" id="GO:0002161">
    <property type="term" value="F:aminoacyl-tRNA deacylase activity"/>
    <property type="evidence" value="ECO:0007669"/>
    <property type="project" value="InterPro"/>
</dbReference>
<dbReference type="EMBL" id="BARS01035919">
    <property type="protein sequence ID" value="GAG23972.1"/>
    <property type="molecule type" value="Genomic_DNA"/>
</dbReference>
<gene>
    <name evidence="10" type="ORF">S01H1_55272</name>
</gene>
<feature type="non-terminal residue" evidence="10">
    <location>
        <position position="1"/>
    </location>
</feature>
<dbReference type="SUPFAM" id="SSF52374">
    <property type="entry name" value="Nucleotidylyl transferase"/>
    <property type="match status" value="1"/>
</dbReference>
<dbReference type="Pfam" id="PF13603">
    <property type="entry name" value="tRNA-synt_1_2"/>
    <property type="match status" value="1"/>
</dbReference>
<evidence type="ECO:0000256" key="6">
    <source>
        <dbReference type="ARBA" id="ARBA00022917"/>
    </source>
</evidence>
<comment type="similarity">
    <text evidence="1">Belongs to the class-I aminoacyl-tRNA synthetase family.</text>
</comment>
<proteinExistence type="inferred from homology"/>
<dbReference type="InterPro" id="IPR002302">
    <property type="entry name" value="Leu-tRNA-ligase"/>
</dbReference>
<accession>X0WL96</accession>
<dbReference type="GO" id="GO:0005524">
    <property type="term" value="F:ATP binding"/>
    <property type="evidence" value="ECO:0007669"/>
    <property type="project" value="UniProtKB-KW"/>
</dbReference>
<protein>
    <recommendedName>
        <fullName evidence="2">leucine--tRNA ligase</fullName>
        <ecNumber evidence="2">6.1.1.4</ecNumber>
    </recommendedName>
</protein>
<evidence type="ECO:0000256" key="1">
    <source>
        <dbReference type="ARBA" id="ARBA00005594"/>
    </source>
</evidence>